<dbReference type="PANTHER" id="PTHR24243">
    <property type="entry name" value="G-PROTEIN COUPLED RECEPTOR"/>
    <property type="match status" value="1"/>
</dbReference>
<comment type="caution">
    <text evidence="10">The sequence shown here is derived from an EMBL/GenBank/DDBJ whole genome shotgun (WGS) entry which is preliminary data.</text>
</comment>
<feature type="transmembrane region" description="Helical" evidence="8">
    <location>
        <begin position="87"/>
        <end position="107"/>
    </location>
</feature>
<keyword evidence="3 8" id="KW-1133">Transmembrane helix</keyword>
<evidence type="ECO:0000256" key="3">
    <source>
        <dbReference type="ARBA" id="ARBA00022989"/>
    </source>
</evidence>
<accession>A0AAV2ILM2</accession>
<evidence type="ECO:0000256" key="8">
    <source>
        <dbReference type="SAM" id="Phobius"/>
    </source>
</evidence>
<keyword evidence="7" id="KW-0807">Transducer</keyword>
<feature type="transmembrane region" description="Helical" evidence="8">
    <location>
        <begin position="222"/>
        <end position="251"/>
    </location>
</feature>
<organism evidence="10 11">
    <name type="scientific">Lymnaea stagnalis</name>
    <name type="common">Great pond snail</name>
    <name type="synonym">Helix stagnalis</name>
    <dbReference type="NCBI Taxonomy" id="6523"/>
    <lineage>
        <taxon>Eukaryota</taxon>
        <taxon>Metazoa</taxon>
        <taxon>Spiralia</taxon>
        <taxon>Lophotrochozoa</taxon>
        <taxon>Mollusca</taxon>
        <taxon>Gastropoda</taxon>
        <taxon>Heterobranchia</taxon>
        <taxon>Euthyneura</taxon>
        <taxon>Panpulmonata</taxon>
        <taxon>Hygrophila</taxon>
        <taxon>Lymnaeoidea</taxon>
        <taxon>Lymnaeidae</taxon>
        <taxon>Lymnaea</taxon>
    </lineage>
</organism>
<evidence type="ECO:0000313" key="11">
    <source>
        <dbReference type="Proteomes" id="UP001497497"/>
    </source>
</evidence>
<dbReference type="PROSITE" id="PS50262">
    <property type="entry name" value="G_PROTEIN_RECEP_F1_2"/>
    <property type="match status" value="1"/>
</dbReference>
<dbReference type="EMBL" id="CAXITT010000830">
    <property type="protein sequence ID" value="CAL1546567.1"/>
    <property type="molecule type" value="Genomic_DNA"/>
</dbReference>
<feature type="transmembrane region" description="Helical" evidence="8">
    <location>
        <begin position="263"/>
        <end position="282"/>
    </location>
</feature>
<keyword evidence="11" id="KW-1185">Reference proteome</keyword>
<dbReference type="InterPro" id="IPR000276">
    <property type="entry name" value="GPCR_Rhodpsn"/>
</dbReference>
<feature type="non-terminal residue" evidence="10">
    <location>
        <position position="1"/>
    </location>
</feature>
<dbReference type="Gene3D" id="1.20.1070.10">
    <property type="entry name" value="Rhodopsin 7-helix transmembrane proteins"/>
    <property type="match status" value="1"/>
</dbReference>
<feature type="transmembrane region" description="Helical" evidence="8">
    <location>
        <begin position="6"/>
        <end position="22"/>
    </location>
</feature>
<dbReference type="AlphaFoldDB" id="A0AAV2ILM2"/>
<feature type="transmembrane region" description="Helical" evidence="8">
    <location>
        <begin position="166"/>
        <end position="194"/>
    </location>
</feature>
<dbReference type="Proteomes" id="UP001497497">
    <property type="component" value="Unassembled WGS sequence"/>
</dbReference>
<feature type="domain" description="G-protein coupled receptors family 1 profile" evidence="9">
    <location>
        <begin position="12"/>
        <end position="280"/>
    </location>
</feature>
<dbReference type="PANTHER" id="PTHR24243:SF233">
    <property type="entry name" value="THYROTROPIN-RELEASING HORMONE RECEPTOR"/>
    <property type="match status" value="1"/>
</dbReference>
<dbReference type="GO" id="GO:0004930">
    <property type="term" value="F:G protein-coupled receptor activity"/>
    <property type="evidence" value="ECO:0007669"/>
    <property type="project" value="UniProtKB-KW"/>
</dbReference>
<feature type="transmembrane region" description="Helical" evidence="8">
    <location>
        <begin position="119"/>
        <end position="138"/>
    </location>
</feature>
<keyword evidence="2 8" id="KW-0812">Transmembrane</keyword>
<evidence type="ECO:0000256" key="7">
    <source>
        <dbReference type="ARBA" id="ARBA00023224"/>
    </source>
</evidence>
<evidence type="ECO:0000259" key="9">
    <source>
        <dbReference type="PROSITE" id="PS50262"/>
    </source>
</evidence>
<evidence type="ECO:0000256" key="4">
    <source>
        <dbReference type="ARBA" id="ARBA00023040"/>
    </source>
</evidence>
<dbReference type="Pfam" id="PF00001">
    <property type="entry name" value="7tm_1"/>
    <property type="match status" value="1"/>
</dbReference>
<evidence type="ECO:0000256" key="5">
    <source>
        <dbReference type="ARBA" id="ARBA00023136"/>
    </source>
</evidence>
<proteinExistence type="predicted"/>
<keyword evidence="5 8" id="KW-0472">Membrane</keyword>
<dbReference type="InterPro" id="IPR017452">
    <property type="entry name" value="GPCR_Rhodpsn_7TM"/>
</dbReference>
<sequence>LVNILCIWGLFGNVITVIVLIKQQIKGTITILLTSIAVFDIVFCVTQLLQEAIIILKEYDPVAGGKFLIIYMHGIVQWNHLALSSSIYSVAIIGVERLIAVCFPFLVARICTPYRTKCLIVLTEVFIFTFTFPEKFLFYEFKWQNNQTVYTARSWARSANTHLMFYWVYIMPLVQVILPLCVLTACYTVIVVMLRSSSSKTSKLTPSYAKTSKAKELKMFRLLLALMTFALLSFSPSVIFSLTLSYGVLYVDLDHYSFELVKILTKVCCHVFTSVNFILYVTMCSKFAKSYSELMKCCLPGQRRNSAKCNVYSKNVLGK</sequence>
<feature type="transmembrane region" description="Helical" evidence="8">
    <location>
        <begin position="29"/>
        <end position="49"/>
    </location>
</feature>
<gene>
    <name evidence="10" type="ORF">GSLYS_00019944001</name>
</gene>
<evidence type="ECO:0000256" key="2">
    <source>
        <dbReference type="ARBA" id="ARBA00022692"/>
    </source>
</evidence>
<reference evidence="10 11" key="1">
    <citation type="submission" date="2024-04" db="EMBL/GenBank/DDBJ databases">
        <authorList>
            <consortium name="Genoscope - CEA"/>
            <person name="William W."/>
        </authorList>
    </citation>
    <scope>NUCLEOTIDE SEQUENCE [LARGE SCALE GENOMIC DNA]</scope>
</reference>
<keyword evidence="6" id="KW-0675">Receptor</keyword>
<name>A0AAV2ILM2_LYMST</name>
<keyword evidence="4" id="KW-0297">G-protein coupled receptor</keyword>
<dbReference type="GO" id="GO:0005886">
    <property type="term" value="C:plasma membrane"/>
    <property type="evidence" value="ECO:0007669"/>
    <property type="project" value="TreeGrafter"/>
</dbReference>
<comment type="subcellular location">
    <subcellularLocation>
        <location evidence="1">Membrane</location>
        <topology evidence="1">Multi-pass membrane protein</topology>
    </subcellularLocation>
</comment>
<protein>
    <recommendedName>
        <fullName evidence="9">G-protein coupled receptors family 1 profile domain-containing protein</fullName>
    </recommendedName>
</protein>
<dbReference type="PRINTS" id="PR00237">
    <property type="entry name" value="GPCRRHODOPSN"/>
</dbReference>
<evidence type="ECO:0000313" key="10">
    <source>
        <dbReference type="EMBL" id="CAL1546567.1"/>
    </source>
</evidence>
<dbReference type="SUPFAM" id="SSF81321">
    <property type="entry name" value="Family A G protein-coupled receptor-like"/>
    <property type="match status" value="1"/>
</dbReference>
<evidence type="ECO:0000256" key="6">
    <source>
        <dbReference type="ARBA" id="ARBA00023170"/>
    </source>
</evidence>
<evidence type="ECO:0000256" key="1">
    <source>
        <dbReference type="ARBA" id="ARBA00004141"/>
    </source>
</evidence>